<evidence type="ECO:0000313" key="2">
    <source>
        <dbReference type="EMBL" id="GAA3872284.1"/>
    </source>
</evidence>
<dbReference type="InterPro" id="IPR012347">
    <property type="entry name" value="Ferritin-like"/>
</dbReference>
<proteinExistence type="predicted"/>
<reference evidence="3" key="1">
    <citation type="journal article" date="2019" name="Int. J. Syst. Evol. Microbiol.">
        <title>The Global Catalogue of Microorganisms (GCM) 10K type strain sequencing project: providing services to taxonomists for standard genome sequencing and annotation.</title>
        <authorList>
            <consortium name="The Broad Institute Genomics Platform"/>
            <consortium name="The Broad Institute Genome Sequencing Center for Infectious Disease"/>
            <person name="Wu L."/>
            <person name="Ma J."/>
        </authorList>
    </citation>
    <scope>NUCLEOTIDE SEQUENCE [LARGE SCALE GENOMIC DNA]</scope>
    <source>
        <strain evidence="3">JCM 17021</strain>
    </source>
</reference>
<feature type="domain" description="Ferritin-like" evidence="1">
    <location>
        <begin position="41"/>
        <end position="199"/>
    </location>
</feature>
<name>A0ABP7KBR7_9MICO</name>
<dbReference type="InterPro" id="IPR059125">
    <property type="entry name" value="Ferritin_actino"/>
</dbReference>
<gene>
    <name evidence="2" type="ORF">GCM10022381_14190</name>
</gene>
<protein>
    <submittedName>
        <fullName evidence="2">Ferritin-like fold-containing protein</fullName>
    </submittedName>
</protein>
<keyword evidence="3" id="KW-1185">Reference proteome</keyword>
<evidence type="ECO:0000313" key="3">
    <source>
        <dbReference type="Proteomes" id="UP001501803"/>
    </source>
</evidence>
<dbReference type="Gene3D" id="1.20.1260.10">
    <property type="match status" value="1"/>
</dbReference>
<evidence type="ECO:0000259" key="1">
    <source>
        <dbReference type="Pfam" id="PF13794"/>
    </source>
</evidence>
<dbReference type="Pfam" id="PF13794">
    <property type="entry name" value="MiaE_2"/>
    <property type="match status" value="1"/>
</dbReference>
<sequence length="238" mass="25617">MVSWFGRRAKRLEIPRLTGRGETLPTTKVDLGELVPPLPQFLGQAAYMELGVFESLAQAATAAPSITVKGQLSRSAGLALAKHESLVDELRRRGTDPAEAMAPFSADLDAFRRMRAGTTWHETLIGCYLTAGLLDDFFAGLAAGLPGDIRSQVVKILQQDAGFAVVVREVTAAIATDPKLASSLALWGRRLVGDTLLIARSALHVSGDLARDESRIEPVFTEIIAAHTRRMDELGLTA</sequence>
<comment type="caution">
    <text evidence="2">The sequence shown here is derived from an EMBL/GenBank/DDBJ whole genome shotgun (WGS) entry which is preliminary data.</text>
</comment>
<organism evidence="2 3">
    <name type="scientific">Leifsonia kafniensis</name>
    <dbReference type="NCBI Taxonomy" id="475957"/>
    <lineage>
        <taxon>Bacteria</taxon>
        <taxon>Bacillati</taxon>
        <taxon>Actinomycetota</taxon>
        <taxon>Actinomycetes</taxon>
        <taxon>Micrococcales</taxon>
        <taxon>Microbacteriaceae</taxon>
        <taxon>Leifsonia</taxon>
    </lineage>
</organism>
<dbReference type="RefSeq" id="WP_345063904.1">
    <property type="nucleotide sequence ID" value="NZ_BAABCN010000002.1"/>
</dbReference>
<dbReference type="Proteomes" id="UP001501803">
    <property type="component" value="Unassembled WGS sequence"/>
</dbReference>
<dbReference type="EMBL" id="BAABCN010000002">
    <property type="protein sequence ID" value="GAA3872284.1"/>
    <property type="molecule type" value="Genomic_DNA"/>
</dbReference>
<accession>A0ABP7KBR7</accession>